<sequence>MRKLAHVIGAGWLAISVGFILVTVVTVICQVAFRYLLALPLAWTEEVSRMALVGAVYAGLPAAYLRGEHIVVDFFVSLLPGWLFQPYVIAMKLICAVTLSYLTYGAFLQIDGTRGMTLIALPTFPVSAIYAVQAAALFSFTLLILLTLRDPRTYVAQEAGLDS</sequence>
<proteinExistence type="inferred from homology"/>
<dbReference type="Proteomes" id="UP000266305">
    <property type="component" value="Unassembled WGS sequence"/>
</dbReference>
<dbReference type="InterPro" id="IPR055348">
    <property type="entry name" value="DctQ"/>
</dbReference>
<dbReference type="RefSeq" id="WP_011842463.1">
    <property type="nucleotide sequence ID" value="NZ_BJXO01000020.1"/>
</dbReference>
<evidence type="ECO:0000256" key="3">
    <source>
        <dbReference type="ARBA" id="ARBA00022475"/>
    </source>
</evidence>
<name>A0AAX1UFT1_CERSP</name>
<dbReference type="GO" id="GO:0005886">
    <property type="term" value="C:plasma membrane"/>
    <property type="evidence" value="ECO:0007669"/>
    <property type="project" value="UniProtKB-SubCell"/>
</dbReference>
<organism evidence="11 12">
    <name type="scientific">Cereibacter sphaeroides</name>
    <name type="common">Rhodobacter sphaeroides</name>
    <dbReference type="NCBI Taxonomy" id="1063"/>
    <lineage>
        <taxon>Bacteria</taxon>
        <taxon>Pseudomonadati</taxon>
        <taxon>Pseudomonadota</taxon>
        <taxon>Alphaproteobacteria</taxon>
        <taxon>Rhodobacterales</taxon>
        <taxon>Paracoccaceae</taxon>
        <taxon>Cereibacter</taxon>
    </lineage>
</organism>
<keyword evidence="6 9" id="KW-1133">Transmembrane helix</keyword>
<evidence type="ECO:0000259" key="10">
    <source>
        <dbReference type="Pfam" id="PF04290"/>
    </source>
</evidence>
<keyword evidence="3" id="KW-1003">Cell membrane</keyword>
<evidence type="ECO:0000256" key="9">
    <source>
        <dbReference type="RuleBase" id="RU369079"/>
    </source>
</evidence>
<evidence type="ECO:0000256" key="8">
    <source>
        <dbReference type="ARBA" id="ARBA00038436"/>
    </source>
</evidence>
<keyword evidence="2 9" id="KW-0813">Transport</keyword>
<gene>
    <name evidence="11" type="ORF">D1114_20240</name>
</gene>
<keyword evidence="5 9" id="KW-0812">Transmembrane</keyword>
<evidence type="ECO:0000256" key="4">
    <source>
        <dbReference type="ARBA" id="ARBA00022519"/>
    </source>
</evidence>
<comment type="caution">
    <text evidence="11">The sequence shown here is derived from an EMBL/GenBank/DDBJ whole genome shotgun (WGS) entry which is preliminary data.</text>
</comment>
<evidence type="ECO:0000256" key="7">
    <source>
        <dbReference type="ARBA" id="ARBA00023136"/>
    </source>
</evidence>
<dbReference type="Pfam" id="PF04290">
    <property type="entry name" value="DctQ"/>
    <property type="match status" value="1"/>
</dbReference>
<comment type="function">
    <text evidence="9">Part of the tripartite ATP-independent periplasmic (TRAP) transport system.</text>
</comment>
<feature type="domain" description="Tripartite ATP-independent periplasmic transporters DctQ component" evidence="10">
    <location>
        <begin position="24"/>
        <end position="143"/>
    </location>
</feature>
<dbReference type="GeneID" id="67449464"/>
<comment type="caution">
    <text evidence="9">Lacks conserved residue(s) required for the propagation of feature annotation.</text>
</comment>
<dbReference type="GO" id="GO:0022857">
    <property type="term" value="F:transmembrane transporter activity"/>
    <property type="evidence" value="ECO:0007669"/>
    <property type="project" value="UniProtKB-UniRule"/>
</dbReference>
<feature type="transmembrane region" description="Helical" evidence="9">
    <location>
        <begin position="127"/>
        <end position="148"/>
    </location>
</feature>
<feature type="transmembrane region" description="Helical" evidence="9">
    <location>
        <begin position="12"/>
        <end position="35"/>
    </location>
</feature>
<feature type="transmembrane region" description="Helical" evidence="9">
    <location>
        <begin position="86"/>
        <end position="107"/>
    </location>
</feature>
<evidence type="ECO:0000256" key="5">
    <source>
        <dbReference type="ARBA" id="ARBA00022692"/>
    </source>
</evidence>
<dbReference type="AlphaFoldDB" id="A0AAX1UFT1"/>
<accession>A0AAX1UFT1</accession>
<keyword evidence="7 9" id="KW-0472">Membrane</keyword>
<evidence type="ECO:0000256" key="6">
    <source>
        <dbReference type="ARBA" id="ARBA00022989"/>
    </source>
</evidence>
<comment type="subunit">
    <text evidence="9">The complex comprises the extracytoplasmic solute receptor protein and the two transmembrane proteins.</text>
</comment>
<keyword evidence="4 9" id="KW-0997">Cell inner membrane</keyword>
<evidence type="ECO:0000256" key="1">
    <source>
        <dbReference type="ARBA" id="ARBA00004429"/>
    </source>
</evidence>
<comment type="similarity">
    <text evidence="8 9">Belongs to the TRAP transporter small permease family.</text>
</comment>
<reference evidence="11 12" key="1">
    <citation type="submission" date="2018-08" db="EMBL/GenBank/DDBJ databases">
        <title>Draft genome sequence of Rhodobacter sphaeroides FY.</title>
        <authorList>
            <person name="Rayyan A."/>
            <person name="Meyer T.E."/>
            <person name="Kyndt J.A."/>
        </authorList>
    </citation>
    <scope>NUCLEOTIDE SEQUENCE [LARGE SCALE GENOMIC DNA]</scope>
    <source>
        <strain evidence="11 12">FY</strain>
    </source>
</reference>
<evidence type="ECO:0000256" key="2">
    <source>
        <dbReference type="ARBA" id="ARBA00022448"/>
    </source>
</evidence>
<dbReference type="PANTHER" id="PTHR35011:SF2">
    <property type="entry name" value="2,3-DIKETO-L-GULONATE TRAP TRANSPORTER SMALL PERMEASE PROTEIN YIAM"/>
    <property type="match status" value="1"/>
</dbReference>
<protein>
    <recommendedName>
        <fullName evidence="9">TRAP transporter small permease protein</fullName>
    </recommendedName>
</protein>
<evidence type="ECO:0000313" key="11">
    <source>
        <dbReference type="EMBL" id="RHZ91387.1"/>
    </source>
</evidence>
<comment type="subcellular location">
    <subcellularLocation>
        <location evidence="1 9">Cell inner membrane</location>
        <topology evidence="1 9">Multi-pass membrane protein</topology>
    </subcellularLocation>
</comment>
<evidence type="ECO:0000313" key="12">
    <source>
        <dbReference type="Proteomes" id="UP000266305"/>
    </source>
</evidence>
<dbReference type="InterPro" id="IPR007387">
    <property type="entry name" value="TRAP_DctQ"/>
</dbReference>
<dbReference type="PANTHER" id="PTHR35011">
    <property type="entry name" value="2,3-DIKETO-L-GULONATE TRAP TRANSPORTER SMALL PERMEASE PROTEIN YIAM"/>
    <property type="match status" value="1"/>
</dbReference>
<dbReference type="EMBL" id="QWGP01000034">
    <property type="protein sequence ID" value="RHZ91387.1"/>
    <property type="molecule type" value="Genomic_DNA"/>
</dbReference>
<dbReference type="GO" id="GO:0015740">
    <property type="term" value="P:C4-dicarboxylate transport"/>
    <property type="evidence" value="ECO:0007669"/>
    <property type="project" value="TreeGrafter"/>
</dbReference>